<reference evidence="1 2" key="1">
    <citation type="submission" date="2015-01" db="EMBL/GenBank/DDBJ databases">
        <title>The Genome Sequence of Exophiala oligosperma CBS72588.</title>
        <authorList>
            <consortium name="The Broad Institute Genomics Platform"/>
            <person name="Cuomo C."/>
            <person name="de Hoog S."/>
            <person name="Gorbushina A."/>
            <person name="Stielow B."/>
            <person name="Teixiera M."/>
            <person name="Abouelleil A."/>
            <person name="Chapman S.B."/>
            <person name="Priest M."/>
            <person name="Young S.K."/>
            <person name="Wortman J."/>
            <person name="Nusbaum C."/>
            <person name="Birren B."/>
        </authorList>
    </citation>
    <scope>NUCLEOTIDE SEQUENCE [LARGE SCALE GENOMIC DNA]</scope>
    <source>
        <strain evidence="1 2">CBS 72588</strain>
    </source>
</reference>
<accession>A0A0D2C7E0</accession>
<dbReference type="Proteomes" id="UP000053342">
    <property type="component" value="Unassembled WGS sequence"/>
</dbReference>
<protein>
    <recommendedName>
        <fullName evidence="3">Transcription factor domain-containing protein</fullName>
    </recommendedName>
</protein>
<dbReference type="OrthoDB" id="2991872at2759"/>
<evidence type="ECO:0008006" key="3">
    <source>
        <dbReference type="Google" id="ProtNLM"/>
    </source>
</evidence>
<proteinExistence type="predicted"/>
<keyword evidence="2" id="KW-1185">Reference proteome</keyword>
<dbReference type="STRING" id="215243.A0A0D2C7E0"/>
<organism evidence="1 2">
    <name type="scientific">Exophiala oligosperma</name>
    <dbReference type="NCBI Taxonomy" id="215243"/>
    <lineage>
        <taxon>Eukaryota</taxon>
        <taxon>Fungi</taxon>
        <taxon>Dikarya</taxon>
        <taxon>Ascomycota</taxon>
        <taxon>Pezizomycotina</taxon>
        <taxon>Eurotiomycetes</taxon>
        <taxon>Chaetothyriomycetidae</taxon>
        <taxon>Chaetothyriales</taxon>
        <taxon>Herpotrichiellaceae</taxon>
        <taxon>Exophiala</taxon>
    </lineage>
</organism>
<dbReference type="PANTHER" id="PTHR38791">
    <property type="entry name" value="ZN(II)2CYS6 TRANSCRIPTION FACTOR (EUROFUNG)-RELATED-RELATED"/>
    <property type="match status" value="1"/>
</dbReference>
<dbReference type="AlphaFoldDB" id="A0A0D2C7E0"/>
<dbReference type="GeneID" id="27356169"/>
<dbReference type="VEuPathDB" id="FungiDB:PV06_04095"/>
<dbReference type="RefSeq" id="XP_016265948.1">
    <property type="nucleotide sequence ID" value="XM_016404943.1"/>
</dbReference>
<gene>
    <name evidence="1" type="ORF">PV06_04095</name>
</gene>
<dbReference type="EMBL" id="KN847334">
    <property type="protein sequence ID" value="KIW45732.1"/>
    <property type="molecule type" value="Genomic_DNA"/>
</dbReference>
<dbReference type="InterPro" id="IPR053175">
    <property type="entry name" value="DHMBA_Reg_Transcription_Factor"/>
</dbReference>
<dbReference type="HOGENOM" id="CLU_042813_0_0_1"/>
<evidence type="ECO:0000313" key="2">
    <source>
        <dbReference type="Proteomes" id="UP000053342"/>
    </source>
</evidence>
<sequence length="465" mass="53055">MCYGMDALSAVHNENSYASGVKKRPRGPRASLQKSSTIGFESMLSGGWVELKTRAMLYYYNHYLKAPRDTPRVLKAISEDYLLAWIPKLESPIIDLAVSCMALAVFSRRYKYQPAAIEASLKYHQLLQVARTSMPSLVVNDVDTCLLSIFFMSRYEDVVHDVKGLDQQITGARSLRHHDGALSVLNMWKHCLSEDQPATDIMKYTRRGMIKSALLRKNGLPAWITEGSTFGERGLELEYDRIIIRLANLRHELFESLKSHTESDRTDAERFAQEARDIDKTLEHWALHFPSTWSYQRYTLPDHGQFPTSNFFSPTVHSYSSLAHAAVWNQYYSTRMLSLSTRIRVLQSNHFGHVAAVEREIAECAGCAENMALDLASSLPFSLERFKLEALDVTPTPESPVIRESKEDIRPYFISMTIWPLSLATNLENIQNRQVFWLRSRLADLGRISGYGMLESIATTPWLKL</sequence>
<evidence type="ECO:0000313" key="1">
    <source>
        <dbReference type="EMBL" id="KIW45732.1"/>
    </source>
</evidence>
<name>A0A0D2C7E0_9EURO</name>